<dbReference type="PANTHER" id="PTHR11439:SF467">
    <property type="entry name" value="INTEGRASE CATALYTIC DOMAIN-CONTAINING PROTEIN"/>
    <property type="match status" value="1"/>
</dbReference>
<feature type="compositionally biased region" description="Basic and acidic residues" evidence="2">
    <location>
        <begin position="1787"/>
        <end position="1807"/>
    </location>
</feature>
<feature type="region of interest" description="Disordered" evidence="2">
    <location>
        <begin position="1787"/>
        <end position="1813"/>
    </location>
</feature>
<comment type="caution">
    <text evidence="5">The sequence shown here is derived from an EMBL/GenBank/DDBJ whole genome shotgun (WGS) entry which is preliminary data.</text>
</comment>
<dbReference type="InterPro" id="IPR013103">
    <property type="entry name" value="RVT_2"/>
</dbReference>
<feature type="coiled-coil region" evidence="1">
    <location>
        <begin position="195"/>
        <end position="229"/>
    </location>
</feature>
<feature type="region of interest" description="Disordered" evidence="2">
    <location>
        <begin position="1253"/>
        <end position="1317"/>
    </location>
</feature>
<keyword evidence="3" id="KW-0472">Membrane</keyword>
<dbReference type="Proteomes" id="UP000186817">
    <property type="component" value="Unassembled WGS sequence"/>
</dbReference>
<accession>A0A1Q9ELZ2</accession>
<keyword evidence="3" id="KW-1133">Transmembrane helix</keyword>
<gene>
    <name evidence="5" type="primary">GIP</name>
    <name evidence="5" type="ORF">AK812_SmicGene8153</name>
</gene>
<dbReference type="InterPro" id="IPR036397">
    <property type="entry name" value="RNaseH_sf"/>
</dbReference>
<evidence type="ECO:0000256" key="2">
    <source>
        <dbReference type="SAM" id="MobiDB-lite"/>
    </source>
</evidence>
<protein>
    <submittedName>
        <fullName evidence="5">Copia protein</fullName>
    </submittedName>
</protein>
<name>A0A1Q9ELZ2_SYMMI</name>
<keyword evidence="1" id="KW-0175">Coiled coil</keyword>
<dbReference type="Gene3D" id="3.30.420.10">
    <property type="entry name" value="Ribonuclease H-like superfamily/Ribonuclease H"/>
    <property type="match status" value="1"/>
</dbReference>
<dbReference type="OrthoDB" id="413361at2759"/>
<feature type="compositionally biased region" description="Acidic residues" evidence="2">
    <location>
        <begin position="1258"/>
        <end position="1267"/>
    </location>
</feature>
<dbReference type="InterPro" id="IPR043502">
    <property type="entry name" value="DNA/RNA_pol_sf"/>
</dbReference>
<feature type="compositionally biased region" description="Acidic residues" evidence="2">
    <location>
        <begin position="1291"/>
        <end position="1302"/>
    </location>
</feature>
<organism evidence="5 6">
    <name type="scientific">Symbiodinium microadriaticum</name>
    <name type="common">Dinoflagellate</name>
    <name type="synonym">Zooxanthella microadriatica</name>
    <dbReference type="NCBI Taxonomy" id="2951"/>
    <lineage>
        <taxon>Eukaryota</taxon>
        <taxon>Sar</taxon>
        <taxon>Alveolata</taxon>
        <taxon>Dinophyceae</taxon>
        <taxon>Suessiales</taxon>
        <taxon>Symbiodiniaceae</taxon>
        <taxon>Symbiodinium</taxon>
    </lineage>
</organism>
<dbReference type="GO" id="GO:0015074">
    <property type="term" value="P:DNA integration"/>
    <property type="evidence" value="ECO:0007669"/>
    <property type="project" value="InterPro"/>
</dbReference>
<proteinExistence type="predicted"/>
<evidence type="ECO:0000313" key="5">
    <source>
        <dbReference type="EMBL" id="OLQ08371.1"/>
    </source>
</evidence>
<evidence type="ECO:0000259" key="4">
    <source>
        <dbReference type="PROSITE" id="PS50994"/>
    </source>
</evidence>
<reference evidence="5 6" key="1">
    <citation type="submission" date="2016-02" db="EMBL/GenBank/DDBJ databases">
        <title>Genome analysis of coral dinoflagellate symbionts highlights evolutionary adaptations to a symbiotic lifestyle.</title>
        <authorList>
            <person name="Aranda M."/>
            <person name="Li Y."/>
            <person name="Liew Y.J."/>
            <person name="Baumgarten S."/>
            <person name="Simakov O."/>
            <person name="Wilson M."/>
            <person name="Piel J."/>
            <person name="Ashoor H."/>
            <person name="Bougouffa S."/>
            <person name="Bajic V.B."/>
            <person name="Ryu T."/>
            <person name="Ravasi T."/>
            <person name="Bayer T."/>
            <person name="Micklem G."/>
            <person name="Kim H."/>
            <person name="Bhak J."/>
            <person name="Lajeunesse T.C."/>
            <person name="Voolstra C.R."/>
        </authorList>
    </citation>
    <scope>NUCLEOTIDE SEQUENCE [LARGE SCALE GENOMIC DNA]</scope>
    <source>
        <strain evidence="5 6">CCMP2467</strain>
    </source>
</reference>
<dbReference type="InterPro" id="IPR001584">
    <property type="entry name" value="Integrase_cat-core"/>
</dbReference>
<dbReference type="PROSITE" id="PS50994">
    <property type="entry name" value="INTEGRASE"/>
    <property type="match status" value="1"/>
</dbReference>
<evidence type="ECO:0000256" key="3">
    <source>
        <dbReference type="SAM" id="Phobius"/>
    </source>
</evidence>
<dbReference type="EMBL" id="LSRX01000119">
    <property type="protein sequence ID" value="OLQ08371.1"/>
    <property type="molecule type" value="Genomic_DNA"/>
</dbReference>
<dbReference type="SUPFAM" id="SSF56672">
    <property type="entry name" value="DNA/RNA polymerases"/>
    <property type="match status" value="1"/>
</dbReference>
<sequence length="2660" mass="293742">METDAPDHATGSSPSGEVPMPDLNFSADASNDHDNLYEQGWGKTKTCVEPGAYEAEAKAAAEAEAKHEKAFDDFAGEKQKEGLTDTVEFQNFTEVFHLKERTSPVMKLADKVHGYGQTGLYHDNIRLDKINSFKVQHMYFRTAAPHHPRMKFNFAEGDLMDSVCQMEPIYYRRSTKNDVVFRAGDHRSTLDDKEVARASNAREEALELNQMLLERLRELNRGRRSASREELMNAMLHYFLAAGVDGDELGDLSFERMPQPIGPAEEGPVPIYNSRTKYTALVLNLGSFARNRKRAAGELNDAELEFLHRRGQVNGVVRPQEGATSSGAVTQGGFLDAAGSPLQTASADVDVDRGRVQDEGAEVSNVGEALAQEQTAADVAGAQEGAAADSGVFNLPYQEAQAGVQFGSQGPSDTADLAGQAVDPEAHMIGAGRGGMGLRPKMSDVPEASTTTGAGRHEGLGVIEALAQSMRQLQELQVKALTKTDADGDSPEVVKTAVTTLPTLDSPEGDQCGLVFQDWMVQITTAMQDLSTSSGVWWESVKEVVLKAYTRWLAASPIERLGIEPAGSQDLTSGRYVRVNARSCAMVLQAIPEAIKEKGQSSYSVFKEVGTEMPDVMKYQQHLQAEVENLEVEPKEEQEVPSLGANSFSSLAVSDEIYYNSGTVAGVPPEAKAPTLKVLAIRTDVESTDSGTGAYALVDSGATHPLRRAVDMSEWTAASPVVVHLAGGEVVQLKMNQAGTLLVPSTGTTRTASTAPIVPLGSLVGTLGYRMDWHGSRCRLVGREGDVLNLRVRDGCPEITEQQALNLIARIEDKKLESLKSATEITRARVREAAVSLDKTWFDHLLAYCESGMSPEALLAVDGAPFFEGVPRQALQGLVEAVPFTNGWDALKGLVHLNRKARKRLWESSQWVVHLYAGKRPNEEILFLERQGFVVLELDIERGKSHDVNNPLVWRALEWGARHGRIASVIGGPPQNSFMLRRSMTPGPEALRSEDYPYGGWEGQPAAEVDYVNKHTGYFAKMIYLHALATAGRCKFPPDPADVREVGFMLEQPRDPRGYLLFTDPLYQDARSFWRTPMWFYYAEEAGLSTYSFDMSSLGKKLVRHTTIGTNLPLRHLDGLRGRTQLDPFPPEAAPPSVWSREFSENVAIAVRAQRQTPRMLKMSTDQWREHVRRGHLPYRSDCLTCVMAGATGRRHARVEHPSCFTMSADVSGPLKVPGLDADARGAFPRPHKYLFVAKVRIPKTFVDDGRGTFIEYDPGELEEEGPKEEGSFDFQEESPQGDDPVLPQENEADQEEDDEEVEKASKGDPQRYEDDLDMTGPELVNLVFAAAIPDNKSTTVLEMIQDVILYCSALNIPVFRFHCDRGMEFYAKATRQWLKYHGIRFTTSEGGLHQQNGVVENAVKYVKQRARTLLHGAKLPQRLWPQAVAMAAAAQRATALGYETKLAAPFGARVLVRKREYGGSAEPGKPDDLAPRWVEGSYLGLSETVRRGHVIYVVDKETEKFIHTVHVRTDLVEPEITDIVEAELPGPPSRRLRSKAAGSGDVVSISKAQTVVSDDDLRAQTEALKDSWSQEEAENLCVQIALMLGPNEKIFGAFRHGGAVGLTKATFERQWAAEFLVKTFVMKCPDAEFTSLYVSVNSQRDLHIDSNNMMGKNNYLYPVAMPRRGGDLWVEISDGDVVRGKVTEMMDGRGVPHYGCILPLEQGHITMFNPHRRHAVRSWKGLRVVLVGYTPGVIRKLPGTDREVLSNLGFPISPEGEELIPEVAIRAFSVCPGAQRDFQKGVEEEPWADHDPSNRTCEKGESSSEEEMINDEFATLVREEEVEHWDMFLPLEQGDPNVVPKAKIASSGGVINMNKVEVTYTHNIESLLSSLSSPLAIVHTVEPKEAQDNFGKWLPAVKKELSSFDHTVTKRCARDPQVIDDIRSGRAKVVPMKIVYTVKPPNEGSSEWFRRKARIVACGNMMAASGEDNYAAAAPAEVVRSSLAISSRRGWDAGVIDITSAFLQTPLSKVDCRFRVFGQPPRALIREGLCEEHELWEFTHAVYGLRESPKWWGEFRDSTLANLVVEIEGRKVTLVRCRVESSWWKLVEDSAVIGVIVIYVDDILICSTNSVIAAVANSIKELWSTSPLAMASEGAIKFLGLEIEKIEGGFAVSQADYIAELLRIHNVKGTQRDLIPVSRETASFVATEEEAVFSEAELREAQQYAGEILWLSQRSRPDLSYAASLISSLTTKAPRRASSITRKCLGFLQRTADHRLHLVSRSQELVSWTDASFAPEGARSHTGWLIAAGDAPLSWRSSRQSTVTLSTAEAELVASVEGALALCSLYALWKEIEEEELKLILKTDSTSSIAIQHGSGSWRTRHLRIKAAWIGEKVERGEISIEHCAGKIQLADALTKPLSSARLQQLSMMAGLLSKRDYTQDESESVRSSTNLGLSKILVALIILSQAIIPARAMDTMALGSFHQPLSVDHGMVMWCVFGLIVLLWTLAWEFLKYAGWQLYFTAAPGRRFGYRIRRRFSDFGFASIVQDTKDEILNSVDLALASMFIDCLFYQVDLIGGEPNMALYRYSGTRQGSMDIQDDQWAEIPADHKEFKLNVSEQGPVLALVVLQPLVHNVLLNLLILLVERPLAKAAKEASLPRAKAVEASPPGAAENTD</sequence>
<dbReference type="SUPFAM" id="SSF53098">
    <property type="entry name" value="Ribonuclease H-like"/>
    <property type="match status" value="1"/>
</dbReference>
<dbReference type="Pfam" id="PF07727">
    <property type="entry name" value="RVT_2"/>
    <property type="match status" value="1"/>
</dbReference>
<dbReference type="PANTHER" id="PTHR11439">
    <property type="entry name" value="GAG-POL-RELATED RETROTRANSPOSON"/>
    <property type="match status" value="1"/>
</dbReference>
<feature type="domain" description="Integrase catalytic" evidence="4">
    <location>
        <begin position="1281"/>
        <end position="1458"/>
    </location>
</feature>
<dbReference type="GO" id="GO:0003676">
    <property type="term" value="F:nucleic acid binding"/>
    <property type="evidence" value="ECO:0007669"/>
    <property type="project" value="InterPro"/>
</dbReference>
<feature type="region of interest" description="Disordered" evidence="2">
    <location>
        <begin position="2641"/>
        <end position="2660"/>
    </location>
</feature>
<feature type="transmembrane region" description="Helical" evidence="3">
    <location>
        <begin position="2477"/>
        <end position="2497"/>
    </location>
</feature>
<keyword evidence="3" id="KW-0812">Transmembrane</keyword>
<feature type="compositionally biased region" description="Basic and acidic residues" evidence="2">
    <location>
        <begin position="1303"/>
        <end position="1314"/>
    </location>
</feature>
<dbReference type="CDD" id="cd09272">
    <property type="entry name" value="RNase_HI_RT_Ty1"/>
    <property type="match status" value="1"/>
</dbReference>
<evidence type="ECO:0000256" key="1">
    <source>
        <dbReference type="SAM" id="Coils"/>
    </source>
</evidence>
<feature type="region of interest" description="Disordered" evidence="2">
    <location>
        <begin position="1"/>
        <end position="37"/>
    </location>
</feature>
<keyword evidence="6" id="KW-1185">Reference proteome</keyword>
<evidence type="ECO:0000313" key="6">
    <source>
        <dbReference type="Proteomes" id="UP000186817"/>
    </source>
</evidence>
<dbReference type="InterPro" id="IPR012337">
    <property type="entry name" value="RNaseH-like_sf"/>
</dbReference>